<feature type="repeat" description="RCC1" evidence="3">
    <location>
        <begin position="257"/>
        <end position="317"/>
    </location>
</feature>
<dbReference type="STRING" id="1081102.A0A167QRH7"/>
<dbReference type="SUPFAM" id="SSF50985">
    <property type="entry name" value="RCC1/BLIP-II"/>
    <property type="match status" value="1"/>
</dbReference>
<keyword evidence="7" id="KW-1185">Reference proteome</keyword>
<feature type="repeat" description="RCC1" evidence="3">
    <location>
        <begin position="404"/>
        <end position="456"/>
    </location>
</feature>
<dbReference type="InterPro" id="IPR000408">
    <property type="entry name" value="Reg_chr_condens"/>
</dbReference>
<evidence type="ECO:0000313" key="7">
    <source>
        <dbReference type="Proteomes" id="UP000076874"/>
    </source>
</evidence>
<dbReference type="PROSITE" id="PS50012">
    <property type="entry name" value="RCC1_3"/>
    <property type="match status" value="7"/>
</dbReference>
<dbReference type="InterPro" id="IPR058923">
    <property type="entry name" value="RCC1-like_dom"/>
</dbReference>
<reference evidence="6 7" key="1">
    <citation type="journal article" date="2016" name="Genome Biol. Evol.">
        <title>Divergent and convergent evolution of fungal pathogenicity.</title>
        <authorList>
            <person name="Shang Y."/>
            <person name="Xiao G."/>
            <person name="Zheng P."/>
            <person name="Cen K."/>
            <person name="Zhan S."/>
            <person name="Wang C."/>
        </authorList>
    </citation>
    <scope>NUCLEOTIDE SEQUENCE [LARGE SCALE GENOMIC DNA]</scope>
    <source>
        <strain evidence="6 7">RCEF 264</strain>
    </source>
</reference>
<dbReference type="Proteomes" id="UP000076874">
    <property type="component" value="Unassembled WGS sequence"/>
</dbReference>
<feature type="domain" description="RCC1-like" evidence="5">
    <location>
        <begin position="259"/>
        <end position="694"/>
    </location>
</feature>
<feature type="region of interest" description="Disordered" evidence="4">
    <location>
        <begin position="334"/>
        <end position="377"/>
    </location>
</feature>
<dbReference type="Pfam" id="PF25390">
    <property type="entry name" value="WD40_RLD"/>
    <property type="match status" value="1"/>
</dbReference>
<dbReference type="GO" id="GO:0005737">
    <property type="term" value="C:cytoplasm"/>
    <property type="evidence" value="ECO:0007669"/>
    <property type="project" value="TreeGrafter"/>
</dbReference>
<feature type="repeat" description="RCC1" evidence="3">
    <location>
        <begin position="580"/>
        <end position="645"/>
    </location>
</feature>
<dbReference type="InterPro" id="IPR051553">
    <property type="entry name" value="Ran_GTPase-activating"/>
</dbReference>
<evidence type="ECO:0000256" key="3">
    <source>
        <dbReference type="PROSITE-ProRule" id="PRU00235"/>
    </source>
</evidence>
<feature type="repeat" description="RCC1" evidence="3">
    <location>
        <begin position="646"/>
        <end position="699"/>
    </location>
</feature>
<feature type="repeat" description="RCC1" evidence="3">
    <location>
        <begin position="514"/>
        <end position="579"/>
    </location>
</feature>
<dbReference type="PANTHER" id="PTHR45982:SF1">
    <property type="entry name" value="REGULATOR OF CHROMOSOME CONDENSATION"/>
    <property type="match status" value="1"/>
</dbReference>
<dbReference type="InterPro" id="IPR009091">
    <property type="entry name" value="RCC1/BLIP-II"/>
</dbReference>
<evidence type="ECO:0000256" key="1">
    <source>
        <dbReference type="ARBA" id="ARBA00022658"/>
    </source>
</evidence>
<dbReference type="PRINTS" id="PR00633">
    <property type="entry name" value="RCCNDNSATION"/>
</dbReference>
<feature type="repeat" description="RCC1" evidence="3">
    <location>
        <begin position="318"/>
        <end position="403"/>
    </location>
</feature>
<proteinExistence type="predicted"/>
<evidence type="ECO:0000313" key="6">
    <source>
        <dbReference type="EMBL" id="OAA57895.1"/>
    </source>
</evidence>
<gene>
    <name evidence="6" type="ORF">SPI_06780</name>
</gene>
<feature type="compositionally biased region" description="Low complexity" evidence="4">
    <location>
        <begin position="120"/>
        <end position="134"/>
    </location>
</feature>
<dbReference type="PROSITE" id="PS00626">
    <property type="entry name" value="RCC1_2"/>
    <property type="match status" value="3"/>
</dbReference>
<feature type="region of interest" description="Disordered" evidence="4">
    <location>
        <begin position="28"/>
        <end position="171"/>
    </location>
</feature>
<evidence type="ECO:0000256" key="2">
    <source>
        <dbReference type="ARBA" id="ARBA00022737"/>
    </source>
</evidence>
<dbReference type="AlphaFoldDB" id="A0A167QRH7"/>
<name>A0A167QRH7_9HYPO</name>
<keyword evidence="1" id="KW-0344">Guanine-nucleotide releasing factor</keyword>
<dbReference type="OrthoDB" id="61110at2759"/>
<organism evidence="6 7">
    <name type="scientific">Niveomyces insectorum RCEF 264</name>
    <dbReference type="NCBI Taxonomy" id="1081102"/>
    <lineage>
        <taxon>Eukaryota</taxon>
        <taxon>Fungi</taxon>
        <taxon>Dikarya</taxon>
        <taxon>Ascomycota</taxon>
        <taxon>Pezizomycotina</taxon>
        <taxon>Sordariomycetes</taxon>
        <taxon>Hypocreomycetidae</taxon>
        <taxon>Hypocreales</taxon>
        <taxon>Cordycipitaceae</taxon>
        <taxon>Niveomyces</taxon>
    </lineage>
</organism>
<dbReference type="PROSITE" id="PS00625">
    <property type="entry name" value="RCC1_1"/>
    <property type="match status" value="1"/>
</dbReference>
<sequence length="700" mass="72990">MPPRKAAAAPKRAAATTTAAAKKAAAAAAAASKAAAQPAPAKTAAKRKRGPDDDEDGVTPVVNGVAKTKAPAANTGASRAKKPKTAVADAAPSKKTISSRANIPVTAAAATDAENDKENAAPAAAAVKKTTTTTTKKRPTAAEKAAAAPSARAKAAKAKATATKAAVTKRKAETAKTVKAAKAVKTAKTAKVAKTAKAVKQEADKDEEETREVAMAAEAVAEQPQAPKKTATRAAAVPKKPLGKIGVKINEAPTQALDIFVFGEGTAGELGLGSLRVDGKLPINVKRPRLNPNLAAATVGVVQIATGGMHAIALTKDNKVLTWGVNDQGALGRDTAWDGGYRDADKEDGDSDKSSDDEDEDDDTGLNPRESTPGEIDTTAVIPGTKFVQVVASDSASFALTEDGRVYGWGTFRASDGILGFSREVEIQRTPVLLPEPRKITALATGSNHILALDAKGKLFTWGCPEQNQLGRRCVQRDIKASALRPGGVGFRRGVHIDKMACGSYHSFALDSTGHAYAWGLNNFGQIRQRCPRRRLRHGRCRCWDATVLYATPLGGPLAARRIVDIDGGEHHSLACTDDGTLYTWGRIDGKQLGLPASAFTEASAIYDERGEPRILRDPTAVPGVPHSVVRVSAGTDNSFALTADGAAYSWGFSGNYQTGQGPLEEVLTPLRIDNSAVKDRKLVYAGAGGQFSILASVAE</sequence>
<accession>A0A167QRH7</accession>
<comment type="caution">
    <text evidence="6">The sequence shown here is derived from an EMBL/GenBank/DDBJ whole genome shotgun (WGS) entry which is preliminary data.</text>
</comment>
<dbReference type="PANTHER" id="PTHR45982">
    <property type="entry name" value="REGULATOR OF CHROMOSOME CONDENSATION"/>
    <property type="match status" value="1"/>
</dbReference>
<dbReference type="Gene3D" id="2.130.10.30">
    <property type="entry name" value="Regulator of chromosome condensation 1/beta-lactamase-inhibitor protein II"/>
    <property type="match status" value="1"/>
</dbReference>
<feature type="compositionally biased region" description="Acidic residues" evidence="4">
    <location>
        <begin position="346"/>
        <end position="364"/>
    </location>
</feature>
<keyword evidence="2" id="KW-0677">Repeat</keyword>
<dbReference type="EMBL" id="AZHD01000013">
    <property type="protein sequence ID" value="OAA57895.1"/>
    <property type="molecule type" value="Genomic_DNA"/>
</dbReference>
<feature type="compositionally biased region" description="Low complexity" evidence="4">
    <location>
        <begin position="142"/>
        <end position="166"/>
    </location>
</feature>
<feature type="compositionally biased region" description="Low complexity" evidence="4">
    <location>
        <begin position="28"/>
        <end position="43"/>
    </location>
</feature>
<dbReference type="GO" id="GO:0005085">
    <property type="term" value="F:guanyl-nucleotide exchange factor activity"/>
    <property type="evidence" value="ECO:0007669"/>
    <property type="project" value="TreeGrafter"/>
</dbReference>
<protein>
    <submittedName>
        <fullName evidence="6">Ran exchange factor prp20</fullName>
    </submittedName>
</protein>
<evidence type="ECO:0000256" key="4">
    <source>
        <dbReference type="SAM" id="MobiDB-lite"/>
    </source>
</evidence>
<feature type="repeat" description="RCC1" evidence="3">
    <location>
        <begin position="457"/>
        <end position="513"/>
    </location>
</feature>
<evidence type="ECO:0000259" key="5">
    <source>
        <dbReference type="Pfam" id="PF25390"/>
    </source>
</evidence>